<organism evidence="1 2">
    <name type="scientific">Micromonospora violae</name>
    <dbReference type="NCBI Taxonomy" id="1278207"/>
    <lineage>
        <taxon>Bacteria</taxon>
        <taxon>Bacillati</taxon>
        <taxon>Actinomycetota</taxon>
        <taxon>Actinomycetes</taxon>
        <taxon>Micromonosporales</taxon>
        <taxon>Micromonosporaceae</taxon>
        <taxon>Micromonospora</taxon>
    </lineage>
</organism>
<name>A0A4Q7UHZ5_9ACTN</name>
<reference evidence="1 2" key="1">
    <citation type="submission" date="2019-02" db="EMBL/GenBank/DDBJ databases">
        <title>Sequencing the genomes of 1000 actinobacteria strains.</title>
        <authorList>
            <person name="Klenk H.-P."/>
        </authorList>
    </citation>
    <scope>NUCLEOTIDE SEQUENCE [LARGE SCALE GENOMIC DNA]</scope>
    <source>
        <strain evidence="1 2">DSM 45888</strain>
    </source>
</reference>
<sequence>MTEIFRCLAVGDVSAVAALVHPLDEPARRALGDELVAHVRSRRGNWWSGREATALAVLAVGTLSTAPKTAALLGRREVELGGVDHAPVIAAARQRGVPWLADVAYRLAERLPRSRSWDGWDFVAGLLVAEQAPPPTGDAFVAGWAHSLWMARYEGRPRPLLDRLRADPFLDPLLPRLFEVDGIGLDLVFNGAGQGVPPALAALAAEGRIDRSALLDGVLGRLLRGDRPGALRPFLALHDLLAPVPAEVAARSSAYLRLLADAPGPVAVLAQRTLREAGGELELDAVLDAARVVLGRPEKALVRAQLSWLDRLARQHPQRTAEIAEVLASGVVQPSGDLRDRALALARRHGHRPVTTATVAVAGDELPPPVPPAPAPPPITDVDELVEEVAGLLGRQWPTPALERVLDGLVRLTTRDRDRLEAALLPALRRAEIRGHDGIWAMFNLRAQVNGVLLAAAAPTGADRRREQWSRILGQRATFKKRLLRRWPSAEWADQSALTRIYCARLAEIGQRLDGSDDPGLLAAPTSVTGAVEPVALYERLAACGDRPVWRWDLTQALLRLPAGVDDALAARAAALGTPAGDDLAGWLRGGALPAPVQEVVTIGRRERRRGFDSGYDHLPERRTVVTTTPPDGEADPLGLLTVPVRPVGQGPADWVDLWPALLPGHRGLVAARLLPDVASAAQEGAEGFGALLPQLAECTGVGGPAVDLALAYGLCARHEADRVAALDALLMLAAAGELDAPGVGGRLGALAADNQVTLARAVTPLRDAVAAGARLSVWRLLAAALPPLLTGPTSPRGTPDLLALAAETASATGVRIELPGLGDVVARGGSTRLVREARRLGTALAA</sequence>
<accession>A0A4Q7UHZ5</accession>
<dbReference type="RefSeq" id="WP_130402680.1">
    <property type="nucleotide sequence ID" value="NZ_SHKK01000001.1"/>
</dbReference>
<proteinExistence type="predicted"/>
<dbReference type="EMBL" id="SHKK01000001">
    <property type="protein sequence ID" value="RZT79911.1"/>
    <property type="molecule type" value="Genomic_DNA"/>
</dbReference>
<keyword evidence="2" id="KW-1185">Reference proteome</keyword>
<evidence type="ECO:0000313" key="1">
    <source>
        <dbReference type="EMBL" id="RZT79911.1"/>
    </source>
</evidence>
<dbReference type="Proteomes" id="UP000293781">
    <property type="component" value="Unassembled WGS sequence"/>
</dbReference>
<dbReference type="OrthoDB" id="3245799at2"/>
<protein>
    <recommendedName>
        <fullName evidence="3">Secreted protein</fullName>
    </recommendedName>
</protein>
<evidence type="ECO:0008006" key="3">
    <source>
        <dbReference type="Google" id="ProtNLM"/>
    </source>
</evidence>
<comment type="caution">
    <text evidence="1">The sequence shown here is derived from an EMBL/GenBank/DDBJ whole genome shotgun (WGS) entry which is preliminary data.</text>
</comment>
<gene>
    <name evidence="1" type="ORF">EV382_3152</name>
</gene>
<evidence type="ECO:0000313" key="2">
    <source>
        <dbReference type="Proteomes" id="UP000293781"/>
    </source>
</evidence>
<dbReference type="AlphaFoldDB" id="A0A4Q7UHZ5"/>